<sequence length="268" mass="29054">MPTQAYFEWWLDACRVRFISPADALDDPRLDGLPDDVPATASQPRDRLSLSGDVPASTRQRRAFRPDIKRQARGGVGRGAGWAPEIPVGSIDSEEEAEYERQEDVAGVAGDGGATGTQRTHDTGDGPVIGEDIPVDDAFFTGAEHHFQSSFGGGEASSSQQFMDPSMDFIATVSESQFGQVAGRYHRAREAAAAVEHLAPIRAPPPWGMPPSWEYPMSHSGSGGSQPQSAPSHQPPIVIRPQPRRTQRQRHPRGCGTSSHLQPPHQHQ</sequence>
<feature type="compositionally biased region" description="Low complexity" evidence="1">
    <location>
        <begin position="225"/>
        <end position="241"/>
    </location>
</feature>
<protein>
    <submittedName>
        <fullName evidence="2">Uncharacterized protein</fullName>
    </submittedName>
</protein>
<feature type="region of interest" description="Disordered" evidence="1">
    <location>
        <begin position="25"/>
        <end position="134"/>
    </location>
</feature>
<evidence type="ECO:0000313" key="3">
    <source>
        <dbReference type="Proteomes" id="UP001341840"/>
    </source>
</evidence>
<reference evidence="2 3" key="1">
    <citation type="journal article" date="2023" name="Plants (Basel)">
        <title>Bridging the Gap: Combining Genomics and Transcriptomics Approaches to Understand Stylosanthes scabra, an Orphan Legume from the Brazilian Caatinga.</title>
        <authorList>
            <person name="Ferreira-Neto J.R.C."/>
            <person name="da Silva M.D."/>
            <person name="Binneck E."/>
            <person name="de Melo N.F."/>
            <person name="da Silva R.H."/>
            <person name="de Melo A.L.T.M."/>
            <person name="Pandolfi V."/>
            <person name="Bustamante F.O."/>
            <person name="Brasileiro-Vidal A.C."/>
            <person name="Benko-Iseppon A.M."/>
        </authorList>
    </citation>
    <scope>NUCLEOTIDE SEQUENCE [LARGE SCALE GENOMIC DNA]</scope>
    <source>
        <tissue evidence="2">Leaves</tissue>
    </source>
</reference>
<keyword evidence="3" id="KW-1185">Reference proteome</keyword>
<feature type="region of interest" description="Disordered" evidence="1">
    <location>
        <begin position="212"/>
        <end position="268"/>
    </location>
</feature>
<organism evidence="2 3">
    <name type="scientific">Stylosanthes scabra</name>
    <dbReference type="NCBI Taxonomy" id="79078"/>
    <lineage>
        <taxon>Eukaryota</taxon>
        <taxon>Viridiplantae</taxon>
        <taxon>Streptophyta</taxon>
        <taxon>Embryophyta</taxon>
        <taxon>Tracheophyta</taxon>
        <taxon>Spermatophyta</taxon>
        <taxon>Magnoliopsida</taxon>
        <taxon>eudicotyledons</taxon>
        <taxon>Gunneridae</taxon>
        <taxon>Pentapetalae</taxon>
        <taxon>rosids</taxon>
        <taxon>fabids</taxon>
        <taxon>Fabales</taxon>
        <taxon>Fabaceae</taxon>
        <taxon>Papilionoideae</taxon>
        <taxon>50 kb inversion clade</taxon>
        <taxon>dalbergioids sensu lato</taxon>
        <taxon>Dalbergieae</taxon>
        <taxon>Pterocarpus clade</taxon>
        <taxon>Stylosanthes</taxon>
    </lineage>
</organism>
<dbReference type="Proteomes" id="UP001341840">
    <property type="component" value="Unassembled WGS sequence"/>
</dbReference>
<name>A0ABU6Y8M0_9FABA</name>
<feature type="compositionally biased region" description="Basic residues" evidence="1">
    <location>
        <begin position="242"/>
        <end position="253"/>
    </location>
</feature>
<gene>
    <name evidence="2" type="ORF">PIB30_024991</name>
</gene>
<proteinExistence type="predicted"/>
<evidence type="ECO:0000313" key="2">
    <source>
        <dbReference type="EMBL" id="MED6206266.1"/>
    </source>
</evidence>
<comment type="caution">
    <text evidence="2">The sequence shown here is derived from an EMBL/GenBank/DDBJ whole genome shotgun (WGS) entry which is preliminary data.</text>
</comment>
<evidence type="ECO:0000256" key="1">
    <source>
        <dbReference type="SAM" id="MobiDB-lite"/>
    </source>
</evidence>
<dbReference type="EMBL" id="JASCZI010241746">
    <property type="protein sequence ID" value="MED6206266.1"/>
    <property type="molecule type" value="Genomic_DNA"/>
</dbReference>
<accession>A0ABU6Y8M0</accession>